<dbReference type="Gene3D" id="2.60.40.10">
    <property type="entry name" value="Immunoglobulins"/>
    <property type="match status" value="1"/>
</dbReference>
<accession>A0AAE9YND4</accession>
<feature type="domain" description="PKD" evidence="16">
    <location>
        <begin position="893"/>
        <end position="981"/>
    </location>
</feature>
<dbReference type="InterPro" id="IPR002169">
    <property type="entry name" value="Peptidase_M9A/M9B"/>
</dbReference>
<comment type="subcellular location">
    <subcellularLocation>
        <location evidence="4">Secreted</location>
    </subcellularLocation>
</comment>
<evidence type="ECO:0000256" key="8">
    <source>
        <dbReference type="ARBA" id="ARBA00022723"/>
    </source>
</evidence>
<dbReference type="EMBL" id="CP059735">
    <property type="protein sequence ID" value="WDD97278.1"/>
    <property type="molecule type" value="Genomic_DNA"/>
</dbReference>
<evidence type="ECO:0000256" key="6">
    <source>
        <dbReference type="ARBA" id="ARBA00022525"/>
    </source>
</evidence>
<dbReference type="Proteomes" id="UP000032568">
    <property type="component" value="Chromosome"/>
</dbReference>
<organism evidence="17 18">
    <name type="scientific">Thalassomonas actiniarum</name>
    <dbReference type="NCBI Taxonomy" id="485447"/>
    <lineage>
        <taxon>Bacteria</taxon>
        <taxon>Pseudomonadati</taxon>
        <taxon>Pseudomonadota</taxon>
        <taxon>Gammaproteobacteria</taxon>
        <taxon>Alteromonadales</taxon>
        <taxon>Colwelliaceae</taxon>
        <taxon>Thalassomonas</taxon>
    </lineage>
</organism>
<evidence type="ECO:0000256" key="10">
    <source>
        <dbReference type="ARBA" id="ARBA00022801"/>
    </source>
</evidence>
<gene>
    <name evidence="17" type="ORF">SG35_018280</name>
</gene>
<dbReference type="AlphaFoldDB" id="A0AAE9YND4"/>
<evidence type="ECO:0000256" key="5">
    <source>
        <dbReference type="ARBA" id="ARBA00012653"/>
    </source>
</evidence>
<dbReference type="Pfam" id="PF18911">
    <property type="entry name" value="PKD_4"/>
    <property type="match status" value="1"/>
</dbReference>
<sequence length="1082" mass="118093">MMMKKTLSILLISTLTPSVLAANSPARGIDAATTSDQVAHAEHNSFIPSQALPAKHYNVSVSIKLAENNKSQHRTNQDKTAITALSTAAEASCDDNAFITSGNALLAQIKDQGFDCVGRLFTDASQAVRLGTFTQANILTVANETKAKSASYNGTDADNYFKALQYWIRAFYYYGNRELLTPENQAATKAAMDTLFSNPHMYDKTTENADVIELAVVNLNNASIREHYMDVVHQLLNRYDASYDSVKGWGDVFAEATWGIPSACARFADCRSNEHSTALISKMANFIHDNIAWLDKPAADYHLHNLGYQLANIYSGKNDSHFSAIEATLAGEVNKIFNTFGPLKSDTGRRAYLQVLNAVDYRGKCSDFNVCNKKDDIIASVLNDRINCPSGTLFMWAQDMNQEQLEWACNSLKSHEDYFHDTMKTNRTPVTPDDNESLRMVVFNNAVEWRIYGGVLFGASTDNGGLYLEGDPSTAGDQATFFAYEEVPARPVFDIWNLRHEYIHYLDGRFITQGDFHDVNGAGKTVWYGEGIAEYISRRNCNDGAASEAAAGTYELSTILANEYGVGQTRIYDWGYLASRYMFERQSSIFFNMLETFKQGDYASYRSNMVDNWINDKTFDSDFNNWLPTVTSSGCTVDNTRPPSPAEPVNVDDVQGDEQTGINACALGRARESRDISAGQAICLEDASNNNQVQIGLYVPSGLINVSLEITMRHGSGNGNLLHRWDARPNDTTYDHISNGPSNDETILVPQVQPGWNYIHVRADSAFTDATLLARYIQNDGPVTDNVLKNGVSKSVSGKAQEEVHFTLEVPANASALSFDTSGGTGDADLYVRYGSAPDINNYDCRPYKGGNVEHCTMENIQAGTYYVMLRGYNDFNDVSLVANYSLGSSNAAPVALTNGPYSAAVNSPIAMSSNNSSDSDGTLTAWHWDFGDGNSSTSANPSHSYAGVGNYTVTLTVTDNEGATASTSTNAVISAANNGNNLENGVITLVSGSANQESIYTLQVPSGATNLSFATSGGTGDVDMHVKFGSAPTKSDYDCRPWKVGSNETCNIGNVQTGTYYVMLLGYSDHTDIKLLASYTP</sequence>
<comment type="cofactor">
    <cofactor evidence="3">
        <name>Zn(2+)</name>
        <dbReference type="ChEBI" id="CHEBI:29105"/>
    </cofactor>
</comment>
<dbReference type="InterPro" id="IPR013661">
    <property type="entry name" value="Peptidase_M9_N_dom"/>
</dbReference>
<keyword evidence="6" id="KW-0964">Secreted</keyword>
<comment type="catalytic activity">
    <reaction evidence="1">
        <text>Digestion of native collagen in the triple helical region at Xaa-|-Gly bonds. With synthetic peptides, a preference is shown for Gly at P3 and P1', Pro and Ala at P2 and P2', and hydroxyproline, Ala or Arg at P3'.</text>
        <dbReference type="EC" id="3.4.24.3"/>
    </reaction>
</comment>
<proteinExistence type="predicted"/>
<keyword evidence="12" id="KW-0482">Metalloprotease</keyword>
<dbReference type="GO" id="GO:0004222">
    <property type="term" value="F:metalloendopeptidase activity"/>
    <property type="evidence" value="ECO:0007669"/>
    <property type="project" value="UniProtKB-EC"/>
</dbReference>
<keyword evidence="13" id="KW-0865">Zymogen</keyword>
<evidence type="ECO:0000256" key="15">
    <source>
        <dbReference type="SAM" id="SignalP"/>
    </source>
</evidence>
<evidence type="ECO:0000256" key="2">
    <source>
        <dbReference type="ARBA" id="ARBA00001913"/>
    </source>
</evidence>
<feature type="active site" evidence="14">
    <location>
        <position position="501"/>
    </location>
</feature>
<evidence type="ECO:0000256" key="13">
    <source>
        <dbReference type="ARBA" id="ARBA00023145"/>
    </source>
</evidence>
<evidence type="ECO:0000256" key="9">
    <source>
        <dbReference type="ARBA" id="ARBA00022729"/>
    </source>
</evidence>
<dbReference type="InterPro" id="IPR000601">
    <property type="entry name" value="PKD_dom"/>
</dbReference>
<dbReference type="GO" id="GO:0008270">
    <property type="term" value="F:zinc ion binding"/>
    <property type="evidence" value="ECO:0007669"/>
    <property type="project" value="InterPro"/>
</dbReference>
<keyword evidence="8" id="KW-0479">Metal-binding</keyword>
<dbReference type="Gene3D" id="3.40.30.160">
    <property type="entry name" value="Collagenase ColT, N-terminal domain"/>
    <property type="match status" value="1"/>
</dbReference>
<evidence type="ECO:0000256" key="11">
    <source>
        <dbReference type="ARBA" id="ARBA00022833"/>
    </source>
</evidence>
<dbReference type="Pfam" id="PF08453">
    <property type="entry name" value="Peptidase_M9_N"/>
    <property type="match status" value="1"/>
</dbReference>
<evidence type="ECO:0000259" key="16">
    <source>
        <dbReference type="PROSITE" id="PS50093"/>
    </source>
</evidence>
<evidence type="ECO:0000256" key="12">
    <source>
        <dbReference type="ARBA" id="ARBA00023049"/>
    </source>
</evidence>
<feature type="chain" id="PRO_5041982554" description="microbial collagenase" evidence="15">
    <location>
        <begin position="22"/>
        <end position="1082"/>
    </location>
</feature>
<evidence type="ECO:0000256" key="4">
    <source>
        <dbReference type="ARBA" id="ARBA00004613"/>
    </source>
</evidence>
<evidence type="ECO:0000313" key="17">
    <source>
        <dbReference type="EMBL" id="WDD97278.1"/>
    </source>
</evidence>
<dbReference type="PRINTS" id="PR00931">
    <property type="entry name" value="MICOLLPTASE"/>
</dbReference>
<dbReference type="RefSeq" id="WP_053043450.1">
    <property type="nucleotide sequence ID" value="NZ_CP059735.1"/>
</dbReference>
<evidence type="ECO:0000256" key="1">
    <source>
        <dbReference type="ARBA" id="ARBA00000424"/>
    </source>
</evidence>
<dbReference type="PROSITE" id="PS50093">
    <property type="entry name" value="PKD"/>
    <property type="match status" value="1"/>
</dbReference>
<dbReference type="KEGG" id="tact:SG35_018280"/>
<dbReference type="GO" id="GO:0006508">
    <property type="term" value="P:proteolysis"/>
    <property type="evidence" value="ECO:0007669"/>
    <property type="project" value="UniProtKB-KW"/>
</dbReference>
<dbReference type="Pfam" id="PF01752">
    <property type="entry name" value="Peptidase_M9"/>
    <property type="match status" value="1"/>
</dbReference>
<reference evidence="17 18" key="1">
    <citation type="journal article" date="2015" name="Genome Announc.">
        <title>Draft Genome Sequences of Marine Isolates of Thalassomonas viridans and Thalassomonas actiniarum.</title>
        <authorList>
            <person name="Olonade I."/>
            <person name="van Zyl L.J."/>
            <person name="Trindade M."/>
        </authorList>
    </citation>
    <scope>NUCLEOTIDE SEQUENCE [LARGE SCALE GENOMIC DNA]</scope>
    <source>
        <strain evidence="17 18">A5K-106</strain>
    </source>
</reference>
<keyword evidence="11" id="KW-0862">Zinc</keyword>
<dbReference type="InterPro" id="IPR022409">
    <property type="entry name" value="PKD/Chitinase_dom"/>
</dbReference>
<feature type="signal peptide" evidence="15">
    <location>
        <begin position="1"/>
        <end position="21"/>
    </location>
</feature>
<dbReference type="Pfam" id="PF04151">
    <property type="entry name" value="PPC"/>
    <property type="match status" value="2"/>
</dbReference>
<keyword evidence="10" id="KW-0378">Hydrolase</keyword>
<dbReference type="InterPro" id="IPR007280">
    <property type="entry name" value="Peptidase_C_arc/bac"/>
</dbReference>
<comment type="cofactor">
    <cofactor evidence="2">
        <name>Ca(2+)</name>
        <dbReference type="ChEBI" id="CHEBI:29108"/>
    </cofactor>
</comment>
<evidence type="ECO:0000256" key="14">
    <source>
        <dbReference type="PIRSR" id="PIRSR602169-1"/>
    </source>
</evidence>
<evidence type="ECO:0000313" key="18">
    <source>
        <dbReference type="Proteomes" id="UP000032568"/>
    </source>
</evidence>
<dbReference type="Gene3D" id="1.10.390.20">
    <property type="match status" value="1"/>
</dbReference>
<dbReference type="Gene3D" id="2.60.120.380">
    <property type="match status" value="3"/>
</dbReference>
<keyword evidence="7" id="KW-0645">Protease</keyword>
<dbReference type="CDD" id="cd00146">
    <property type="entry name" value="PKD"/>
    <property type="match status" value="1"/>
</dbReference>
<protein>
    <recommendedName>
        <fullName evidence="5">microbial collagenase</fullName>
        <ecNumber evidence="5">3.4.24.3</ecNumber>
    </recommendedName>
</protein>
<keyword evidence="9 15" id="KW-0732">Signal</keyword>
<keyword evidence="18" id="KW-1185">Reference proteome</keyword>
<reference evidence="17 18" key="2">
    <citation type="journal article" date="2022" name="Mar. Drugs">
        <title>Bioassay-Guided Fractionation Leads to the Detection of Cholic Acid Generated by the Rare Thalassomonas sp.</title>
        <authorList>
            <person name="Pheiffer F."/>
            <person name="Schneider Y.K."/>
            <person name="Hansen E.H."/>
            <person name="Andersen J.H."/>
            <person name="Isaksson J."/>
            <person name="Busche T."/>
            <person name="R C."/>
            <person name="Kalinowski J."/>
            <person name="Zyl L.V."/>
            <person name="Trindade M."/>
        </authorList>
    </citation>
    <scope>NUCLEOTIDE SEQUENCE [LARGE SCALE GENOMIC DNA]</scope>
    <source>
        <strain evidence="17 18">A5K-106</strain>
    </source>
</reference>
<dbReference type="SMART" id="SM00089">
    <property type="entry name" value="PKD"/>
    <property type="match status" value="1"/>
</dbReference>
<name>A0AAE9YND4_9GAMM</name>
<dbReference type="FunFam" id="2.60.120.380:FF:000013">
    <property type="entry name" value="Alkaline serine protease"/>
    <property type="match status" value="1"/>
</dbReference>
<dbReference type="EC" id="3.4.24.3" evidence="5"/>
<dbReference type="InterPro" id="IPR013783">
    <property type="entry name" value="Ig-like_fold"/>
</dbReference>
<dbReference type="InterPro" id="IPR035986">
    <property type="entry name" value="PKD_dom_sf"/>
</dbReference>
<dbReference type="SUPFAM" id="SSF49299">
    <property type="entry name" value="PKD domain"/>
    <property type="match status" value="1"/>
</dbReference>
<evidence type="ECO:0000256" key="7">
    <source>
        <dbReference type="ARBA" id="ARBA00022670"/>
    </source>
</evidence>
<evidence type="ECO:0000256" key="3">
    <source>
        <dbReference type="ARBA" id="ARBA00001947"/>
    </source>
</evidence>
<dbReference type="GO" id="GO:0005576">
    <property type="term" value="C:extracellular region"/>
    <property type="evidence" value="ECO:0007669"/>
    <property type="project" value="UniProtKB-SubCell"/>
</dbReference>